<accession>A0ABN9CI08</accession>
<gene>
    <name evidence="1" type="ORF">SPARVUS_LOCUS5118598</name>
</gene>
<evidence type="ECO:0000313" key="1">
    <source>
        <dbReference type="EMBL" id="CAI9559633.1"/>
    </source>
</evidence>
<dbReference type="Proteomes" id="UP001162483">
    <property type="component" value="Unassembled WGS sequence"/>
</dbReference>
<reference evidence="1" key="1">
    <citation type="submission" date="2023-05" db="EMBL/GenBank/DDBJ databases">
        <authorList>
            <person name="Stuckert A."/>
        </authorList>
    </citation>
    <scope>NUCLEOTIDE SEQUENCE</scope>
</reference>
<proteinExistence type="predicted"/>
<sequence length="41" mass="4200">MSCQSAPGHSNIHRADVFSCIAAIASYASIPLRVGPCLPSA</sequence>
<name>A0ABN9CI08_9NEOB</name>
<keyword evidence="2" id="KW-1185">Reference proteome</keyword>
<protein>
    <submittedName>
        <fullName evidence="1">Uncharacterized protein</fullName>
    </submittedName>
</protein>
<evidence type="ECO:0000313" key="2">
    <source>
        <dbReference type="Proteomes" id="UP001162483"/>
    </source>
</evidence>
<organism evidence="1 2">
    <name type="scientific">Staurois parvus</name>
    <dbReference type="NCBI Taxonomy" id="386267"/>
    <lineage>
        <taxon>Eukaryota</taxon>
        <taxon>Metazoa</taxon>
        <taxon>Chordata</taxon>
        <taxon>Craniata</taxon>
        <taxon>Vertebrata</taxon>
        <taxon>Euteleostomi</taxon>
        <taxon>Amphibia</taxon>
        <taxon>Batrachia</taxon>
        <taxon>Anura</taxon>
        <taxon>Neobatrachia</taxon>
        <taxon>Ranoidea</taxon>
        <taxon>Ranidae</taxon>
        <taxon>Staurois</taxon>
    </lineage>
</organism>
<comment type="caution">
    <text evidence="1">The sequence shown here is derived from an EMBL/GenBank/DDBJ whole genome shotgun (WGS) entry which is preliminary data.</text>
</comment>
<dbReference type="EMBL" id="CATNWA010010252">
    <property type="protein sequence ID" value="CAI9559633.1"/>
    <property type="molecule type" value="Genomic_DNA"/>
</dbReference>
<feature type="non-terminal residue" evidence="1">
    <location>
        <position position="41"/>
    </location>
</feature>